<evidence type="ECO:0000313" key="3">
    <source>
        <dbReference type="Proteomes" id="UP001249851"/>
    </source>
</evidence>
<dbReference type="Gene3D" id="3.30.420.10">
    <property type="entry name" value="Ribonuclease H-like superfamily/Ribonuclease H"/>
    <property type="match status" value="1"/>
</dbReference>
<dbReference type="InterPro" id="IPR036397">
    <property type="entry name" value="RNaseH_sf"/>
</dbReference>
<dbReference type="Proteomes" id="UP001249851">
    <property type="component" value="Unassembled WGS sequence"/>
</dbReference>
<accession>A0AAD9PQ62</accession>
<proteinExistence type="predicted"/>
<name>A0AAD9PQ62_ACRCE</name>
<comment type="caution">
    <text evidence="2">The sequence shown here is derived from an EMBL/GenBank/DDBJ whole genome shotgun (WGS) entry which is preliminary data.</text>
</comment>
<protein>
    <recommendedName>
        <fullName evidence="1">Integrase catalytic domain-containing protein</fullName>
    </recommendedName>
</protein>
<dbReference type="Pfam" id="PF18701">
    <property type="entry name" value="DUF5641"/>
    <property type="match status" value="1"/>
</dbReference>
<dbReference type="SUPFAM" id="SSF53098">
    <property type="entry name" value="Ribonuclease H-like"/>
    <property type="match status" value="1"/>
</dbReference>
<reference evidence="2" key="1">
    <citation type="journal article" date="2023" name="G3 (Bethesda)">
        <title>Whole genome assembly and annotation of the endangered Caribbean coral Acropora cervicornis.</title>
        <authorList>
            <person name="Selwyn J.D."/>
            <person name="Vollmer S.V."/>
        </authorList>
    </citation>
    <scope>NUCLEOTIDE SEQUENCE</scope>
    <source>
        <strain evidence="2">K2</strain>
    </source>
</reference>
<organism evidence="2 3">
    <name type="scientific">Acropora cervicornis</name>
    <name type="common">Staghorn coral</name>
    <dbReference type="NCBI Taxonomy" id="6130"/>
    <lineage>
        <taxon>Eukaryota</taxon>
        <taxon>Metazoa</taxon>
        <taxon>Cnidaria</taxon>
        <taxon>Anthozoa</taxon>
        <taxon>Hexacorallia</taxon>
        <taxon>Scleractinia</taxon>
        <taxon>Astrocoeniina</taxon>
        <taxon>Acroporidae</taxon>
        <taxon>Acropora</taxon>
    </lineage>
</organism>
<dbReference type="PROSITE" id="PS50994">
    <property type="entry name" value="INTEGRASE"/>
    <property type="match status" value="1"/>
</dbReference>
<dbReference type="EMBL" id="JARQWQ010000231">
    <property type="protein sequence ID" value="KAK2546984.1"/>
    <property type="molecule type" value="Genomic_DNA"/>
</dbReference>
<reference evidence="2" key="2">
    <citation type="journal article" date="2023" name="Science">
        <title>Genomic signatures of disease resistance in endangered staghorn corals.</title>
        <authorList>
            <person name="Vollmer S.V."/>
            <person name="Selwyn J.D."/>
            <person name="Despard B.A."/>
            <person name="Roesel C.L."/>
        </authorList>
    </citation>
    <scope>NUCLEOTIDE SEQUENCE</scope>
    <source>
        <strain evidence="2">K2</strain>
    </source>
</reference>
<dbReference type="PANTHER" id="PTHR47331">
    <property type="entry name" value="PHD-TYPE DOMAIN-CONTAINING PROTEIN"/>
    <property type="match status" value="1"/>
</dbReference>
<dbReference type="GO" id="GO:0015074">
    <property type="term" value="P:DNA integration"/>
    <property type="evidence" value="ECO:0007669"/>
    <property type="project" value="InterPro"/>
</dbReference>
<gene>
    <name evidence="2" type="ORF">P5673_033262</name>
</gene>
<evidence type="ECO:0000313" key="2">
    <source>
        <dbReference type="EMBL" id="KAK2546984.1"/>
    </source>
</evidence>
<dbReference type="AlphaFoldDB" id="A0AAD9PQ62"/>
<evidence type="ECO:0000259" key="1">
    <source>
        <dbReference type="PROSITE" id="PS50994"/>
    </source>
</evidence>
<feature type="domain" description="Integrase catalytic" evidence="1">
    <location>
        <begin position="1"/>
        <end position="188"/>
    </location>
</feature>
<keyword evidence="3" id="KW-1185">Reference proteome</keyword>
<sequence>MWGLDVFGPWQICARRTRGGLAHSKRWAVLFVCMSTRAIHIEVIESMDTSSFINALRRFLAIRGPVIQLRSDCGTNFVGASKELQAVLKPLDASAVSSYLLKEGCKWLFNPPHASHAGGAWERMIGVTRRVLEAILADVPSKYLTHEVLTTLMAEVSAIVNARPLVPVSNDPDAPEVLTPATLLTQKPQQLRPPAGDFSAENLLSKQWKRVQHLANVFWARWRKEYLPTLQPRRKWQNASRNLREGDLVLLRCKDAPRNNWPLARITKAQADQDGKVRKVELVTAKEGSMKHYQRPVTETILLKAED</sequence>
<dbReference type="GO" id="GO:0003676">
    <property type="term" value="F:nucleic acid binding"/>
    <property type="evidence" value="ECO:0007669"/>
    <property type="project" value="InterPro"/>
</dbReference>
<dbReference type="InterPro" id="IPR012337">
    <property type="entry name" value="RNaseH-like_sf"/>
</dbReference>
<dbReference type="InterPro" id="IPR001584">
    <property type="entry name" value="Integrase_cat-core"/>
</dbReference>
<dbReference type="InterPro" id="IPR040676">
    <property type="entry name" value="DUF5641"/>
</dbReference>
<dbReference type="PANTHER" id="PTHR47331:SF6">
    <property type="entry name" value="DOUBLECORTIN DOMAIN-CONTAINING PROTEIN"/>
    <property type="match status" value="1"/>
</dbReference>